<dbReference type="STRING" id="1408157.A0A1J7IRX4"/>
<organism evidence="4 5">
    <name type="scientific">Coniochaeta ligniaria NRRL 30616</name>
    <dbReference type="NCBI Taxonomy" id="1408157"/>
    <lineage>
        <taxon>Eukaryota</taxon>
        <taxon>Fungi</taxon>
        <taxon>Dikarya</taxon>
        <taxon>Ascomycota</taxon>
        <taxon>Pezizomycotina</taxon>
        <taxon>Sordariomycetes</taxon>
        <taxon>Sordariomycetidae</taxon>
        <taxon>Coniochaetales</taxon>
        <taxon>Coniochaetaceae</taxon>
        <taxon>Coniochaeta</taxon>
    </lineage>
</organism>
<dbReference type="PANTHER" id="PTHR22925:SF3">
    <property type="entry name" value="GLYCOSYL HYDROLASE FAMILY PROTEIN 43"/>
    <property type="match status" value="1"/>
</dbReference>
<name>A0A1J7IRX4_9PEZI</name>
<dbReference type="InterPro" id="IPR023296">
    <property type="entry name" value="Glyco_hydro_beta-prop_sf"/>
</dbReference>
<dbReference type="SUPFAM" id="SSF75005">
    <property type="entry name" value="Arabinanase/levansucrase/invertase"/>
    <property type="match status" value="2"/>
</dbReference>
<feature type="domain" description="GH29D-like beta-sandwich" evidence="3">
    <location>
        <begin position="365"/>
        <end position="421"/>
    </location>
</feature>
<evidence type="ECO:0000313" key="5">
    <source>
        <dbReference type="Proteomes" id="UP000182658"/>
    </source>
</evidence>
<dbReference type="Proteomes" id="UP000182658">
    <property type="component" value="Unassembled WGS sequence"/>
</dbReference>
<accession>A0A1J7IRX4</accession>
<proteinExistence type="predicted"/>
<dbReference type="SUPFAM" id="SSF49785">
    <property type="entry name" value="Galactose-binding domain-like"/>
    <property type="match status" value="1"/>
</dbReference>
<evidence type="ECO:0000313" key="4">
    <source>
        <dbReference type="EMBL" id="OIW30391.1"/>
    </source>
</evidence>
<evidence type="ECO:0000256" key="1">
    <source>
        <dbReference type="SAM" id="MobiDB-lite"/>
    </source>
</evidence>
<reference evidence="4 5" key="1">
    <citation type="submission" date="2016-10" db="EMBL/GenBank/DDBJ databases">
        <title>Draft genome sequence of Coniochaeta ligniaria NRRL30616, a lignocellulolytic fungus for bioabatement of inhibitors in plant biomass hydrolysates.</title>
        <authorList>
            <consortium name="DOE Joint Genome Institute"/>
            <person name="Jimenez D.J."/>
            <person name="Hector R.E."/>
            <person name="Riley R."/>
            <person name="Sun H."/>
            <person name="Grigoriev I.V."/>
            <person name="Van Elsas J.D."/>
            <person name="Nichols N.N."/>
        </authorList>
    </citation>
    <scope>NUCLEOTIDE SEQUENCE [LARGE SCALE GENOMIC DNA]</scope>
    <source>
        <strain evidence="4 5">NRRL 30616</strain>
    </source>
</reference>
<feature type="signal peptide" evidence="2">
    <location>
        <begin position="1"/>
        <end position="18"/>
    </location>
</feature>
<feature type="chain" id="PRO_5012543469" evidence="2">
    <location>
        <begin position="19"/>
        <end position="947"/>
    </location>
</feature>
<dbReference type="Gene3D" id="2.115.10.20">
    <property type="entry name" value="Glycosyl hydrolase domain, family 43"/>
    <property type="match status" value="2"/>
</dbReference>
<gene>
    <name evidence="4" type="ORF">CONLIGDRAFT_632450</name>
</gene>
<evidence type="ECO:0000256" key="2">
    <source>
        <dbReference type="SAM" id="SignalP"/>
    </source>
</evidence>
<dbReference type="InterPro" id="IPR059177">
    <property type="entry name" value="GH29D-like_dom"/>
</dbReference>
<dbReference type="PANTHER" id="PTHR22925">
    <property type="entry name" value="GLYCOSYL HYDROLASE 43 FAMILY MEMBER"/>
    <property type="match status" value="1"/>
</dbReference>
<evidence type="ECO:0000259" key="3">
    <source>
        <dbReference type="Pfam" id="PF13290"/>
    </source>
</evidence>
<sequence length="947" mass="102242">MKSSLCRFILLCLPFTQAVPTFGAGQPGLSERVPQLDPRAANALPGQPNYTAIPNGQIWYDTSGNPIQAFGGGFLKVEDWYYWVGQVFSASTGPPYNEALVNMYKSQDLMNWAFVGSVINVYTPDVNGVQQLTYCQVQRPKLLYNAPTKKYVLWAHWEMTASFDPSQLFVATADSVEGPYTLTAKGHHRPGAGNQDPSAMGDRVGGVTTDYSSTPKSSSTTGYAYVPNTGSDYPPKVQQFNAPSASNPQAVSYISQSNGYGTAQVDNWWTYELTGIVFNLTLKAVSAQMTPYDTSFYNKYSTDYNINAASYIVRYPTTHLSEVSTTVITIGDPGTQRQALVAPDIGPGLDESSSSSAVLVHSGDAAFITCNTTNGVIYYTTDGTSPTVNSTQYWSGTRISITGSGLTVKAICALNGKASATVSQTYTVVDNTTAVPIFRPIVSVPSGTYAPNDPAFGYQSVKIYCPTYNTECYYTTDGIDPVPPVNGTNIGYRSRDMTVWQDPKDGSAYLFSASDNVYNRVWQLTDDFTDVVPDKEYDVFTAVSREAPTVVRNHGAAGQYVYLTTSTQSGWNPNQGQYIRTSDVTAGFSLPRDSITGYRNGNSTWTSMQPVGDASTYFSQPTFILNLGTDANPVYVYVGDRYNTIAFFQSTYVFMPLTIDDDAPAVTGATGTGLMHLQYTPSLQLSVANGSITPFPWKLLSLNKPVTASPSVQLTAAQIAAGTYNFSASAANDGINYDVDPYDTVQQYYQPTGVPFFWQVDLGQVYNLAWIGLSFQSVGGSDSVNRYTVSASADNSYWVQLVDNTQNLIPGFTAHVLSGSYRYVKINDYSIWDVDHNKEADWEAGVYEVSVYGSDSGSSSSSSTTTTTSSPTSSTTTSSPTTILAPVKCNHDNCLRQVLGTTTLAKPFCAAYTAAVNTATTGLPSFVSNCQANPSRISSACACLTAA</sequence>
<dbReference type="OrthoDB" id="9970295at2759"/>
<keyword evidence="2" id="KW-0732">Signal</keyword>
<dbReference type="InParanoid" id="A0A1J7IRX4"/>
<dbReference type="Gene3D" id="2.60.120.260">
    <property type="entry name" value="Galactose-binding domain-like"/>
    <property type="match status" value="1"/>
</dbReference>
<protein>
    <submittedName>
        <fullName evidence="4">Coagulation factor 5 8 type domain-containing protein</fullName>
    </submittedName>
</protein>
<dbReference type="EMBL" id="KV875097">
    <property type="protein sequence ID" value="OIW30391.1"/>
    <property type="molecule type" value="Genomic_DNA"/>
</dbReference>
<keyword evidence="5" id="KW-1185">Reference proteome</keyword>
<feature type="compositionally biased region" description="Low complexity" evidence="1">
    <location>
        <begin position="858"/>
        <end position="880"/>
    </location>
</feature>
<dbReference type="InterPro" id="IPR008979">
    <property type="entry name" value="Galactose-bd-like_sf"/>
</dbReference>
<dbReference type="Pfam" id="PF13290">
    <property type="entry name" value="CHB_HEX_C_1"/>
    <property type="match status" value="1"/>
</dbReference>
<feature type="region of interest" description="Disordered" evidence="1">
    <location>
        <begin position="854"/>
        <end position="880"/>
    </location>
</feature>
<dbReference type="AlphaFoldDB" id="A0A1J7IRX4"/>